<gene>
    <name evidence="2" type="primary">il1b</name>
    <name evidence="2" type="synonym">il1-b</name>
    <name evidence="2" type="synonym">zgc:111873</name>
</gene>
<accession>A0AC58GJC9</accession>
<dbReference type="RefSeq" id="XP_073769795.1">
    <property type="nucleotide sequence ID" value="XM_073913694.1"/>
</dbReference>
<evidence type="ECO:0000313" key="1">
    <source>
        <dbReference type="Proteomes" id="UP000000437"/>
    </source>
</evidence>
<protein>
    <submittedName>
        <fullName evidence="2">Interleukin-1 beta isoform X1</fullName>
    </submittedName>
</protein>
<organism evidence="1 2">
    <name type="scientific">Danio rerio</name>
    <name type="common">Zebrafish</name>
    <name type="synonym">Brachydanio rerio</name>
    <dbReference type="NCBI Taxonomy" id="7955"/>
    <lineage>
        <taxon>Eukaryota</taxon>
        <taxon>Metazoa</taxon>
        <taxon>Chordata</taxon>
        <taxon>Craniata</taxon>
        <taxon>Vertebrata</taxon>
        <taxon>Euteleostomi</taxon>
        <taxon>Actinopterygii</taxon>
        <taxon>Neopterygii</taxon>
        <taxon>Teleostei</taxon>
        <taxon>Ostariophysi</taxon>
        <taxon>Cypriniformes</taxon>
        <taxon>Danionidae</taxon>
        <taxon>Danioninae</taxon>
        <taxon>Danio</taxon>
    </lineage>
</organism>
<keyword evidence="1" id="KW-1185">Reference proteome</keyword>
<reference evidence="2" key="1">
    <citation type="submission" date="2025-08" db="UniProtKB">
        <authorList>
            <consortium name="RefSeq"/>
        </authorList>
    </citation>
    <scope>IDENTIFICATION</scope>
    <source>
        <strain evidence="2">Tuebingen</strain>
        <tissue evidence="2">Fibroblasts and whole tissue</tissue>
    </source>
</reference>
<sequence>MRKQRNLTSSEMMACGQYEVTIAPKNLWETDSAVYSDSDEMDCSDPLAMSYRCDMHEGIRLEMWTSQHKMKQLVNVIIALNRMKHIKPQSTEFGEKEVLDMLMANVIQEREVNVVDSVPSYNKTKNVLQCTICDQYKKSLVLSGGSPHLQAVTLRAGSSDLKVRFSMSTYASPSAPATSAQPVCLGISKSNLYLACSPAEGSAPHLVLKEISGSLETIKAGDPNGYDQLLFFRKETGSSINTFESVKCPGWFISTAYEDSQMVEMDRKDTERIINFELQDKFNRRPVSSSVQSPLQRCKLQKYAHL</sequence>
<dbReference type="Proteomes" id="UP000000437">
    <property type="component" value="Chromosome 10"/>
</dbReference>
<name>A0AC58GJC9_DANRE</name>
<evidence type="ECO:0000313" key="2">
    <source>
        <dbReference type="RefSeq" id="XP_073769795.1"/>
    </source>
</evidence>
<proteinExistence type="predicted"/>